<dbReference type="GO" id="GO:0016757">
    <property type="term" value="F:glycosyltransferase activity"/>
    <property type="evidence" value="ECO:0007669"/>
    <property type="project" value="UniProtKB-KW"/>
</dbReference>
<reference evidence="2" key="1">
    <citation type="journal article" date="2021" name="PeerJ">
        <title>Extensive microbial diversity within the chicken gut microbiome revealed by metagenomics and culture.</title>
        <authorList>
            <person name="Gilroy R."/>
            <person name="Ravi A."/>
            <person name="Getino M."/>
            <person name="Pursley I."/>
            <person name="Horton D.L."/>
            <person name="Alikhan N.F."/>
            <person name="Baker D."/>
            <person name="Gharbi K."/>
            <person name="Hall N."/>
            <person name="Watson M."/>
            <person name="Adriaenssens E.M."/>
            <person name="Foster-Nyarko E."/>
            <person name="Jarju S."/>
            <person name="Secka A."/>
            <person name="Antonio M."/>
            <person name="Oren A."/>
            <person name="Chaudhuri R.R."/>
            <person name="La Ragione R."/>
            <person name="Hildebrand F."/>
            <person name="Pallen M.J."/>
        </authorList>
    </citation>
    <scope>NUCLEOTIDE SEQUENCE</scope>
    <source>
        <strain evidence="2">CHK121-7720</strain>
    </source>
</reference>
<dbReference type="InterPro" id="IPR029044">
    <property type="entry name" value="Nucleotide-diphossugar_trans"/>
</dbReference>
<reference evidence="2" key="2">
    <citation type="submission" date="2021-09" db="EMBL/GenBank/DDBJ databases">
        <authorList>
            <person name="Gilroy R."/>
        </authorList>
    </citation>
    <scope>NUCLEOTIDE SEQUENCE</scope>
    <source>
        <strain evidence="2">CHK121-7720</strain>
    </source>
</reference>
<dbReference type="EMBL" id="DYUD01000024">
    <property type="protein sequence ID" value="HJG89486.1"/>
    <property type="molecule type" value="Genomic_DNA"/>
</dbReference>
<dbReference type="SUPFAM" id="SSF53448">
    <property type="entry name" value="Nucleotide-diphospho-sugar transferases"/>
    <property type="match status" value="1"/>
</dbReference>
<evidence type="ECO:0000313" key="3">
    <source>
        <dbReference type="Proteomes" id="UP000757103"/>
    </source>
</evidence>
<organism evidence="2 3">
    <name type="scientific">Barnesiella viscericola</name>
    <dbReference type="NCBI Taxonomy" id="397865"/>
    <lineage>
        <taxon>Bacteria</taxon>
        <taxon>Pseudomonadati</taxon>
        <taxon>Bacteroidota</taxon>
        <taxon>Bacteroidia</taxon>
        <taxon>Bacteroidales</taxon>
        <taxon>Barnesiellaceae</taxon>
        <taxon>Barnesiella</taxon>
    </lineage>
</organism>
<gene>
    <name evidence="2" type="ORF">K8U91_08470</name>
</gene>
<protein>
    <submittedName>
        <fullName evidence="2">Glycosyltransferase</fullName>
        <ecNumber evidence="2">2.4.-.-</ecNumber>
    </submittedName>
</protein>
<dbReference type="CDD" id="cd00761">
    <property type="entry name" value="Glyco_tranf_GTA_type"/>
    <property type="match status" value="1"/>
</dbReference>
<evidence type="ECO:0000259" key="1">
    <source>
        <dbReference type="Pfam" id="PF00535"/>
    </source>
</evidence>
<feature type="domain" description="Glycosyltransferase 2-like" evidence="1">
    <location>
        <begin position="7"/>
        <end position="118"/>
    </location>
</feature>
<name>A0A921MST1_9BACT</name>
<sequence length="304" mass="35337">MNRLAPIILFVYNRPDHTRTCLEYLERNELAAESELYIFADGPRPGSEEAVAAVRQVIARPWKFGRVTVVERRENRGLAANVIDGVTSLLERYDRVIVLEDDLVVAPYFLRFMNDALELYRDEPRVGHIQACDFTGDRSLPDIFLIKFTGSWGWGTWRRAWRYFNPDGAALLRVFEQDKRLSRTFDFNGKYRFTRMLRRQVEGKNNSWAIRWNASLFLNDILSLNVGRSLVRNIGFDGSGTNCGGGHLYDSELYMAPLKVYKISPVVENVQARKAWERYYARTQSFWAKAWRRVKRTLKGDFGA</sequence>
<keyword evidence="2" id="KW-0328">Glycosyltransferase</keyword>
<evidence type="ECO:0000313" key="2">
    <source>
        <dbReference type="EMBL" id="HJG89486.1"/>
    </source>
</evidence>
<keyword evidence="2" id="KW-0808">Transferase</keyword>
<dbReference type="InterPro" id="IPR001173">
    <property type="entry name" value="Glyco_trans_2-like"/>
</dbReference>
<dbReference type="AlphaFoldDB" id="A0A921MST1"/>
<dbReference type="Proteomes" id="UP000757103">
    <property type="component" value="Unassembled WGS sequence"/>
</dbReference>
<accession>A0A921MST1</accession>
<dbReference type="Gene3D" id="3.90.550.10">
    <property type="entry name" value="Spore Coat Polysaccharide Biosynthesis Protein SpsA, Chain A"/>
    <property type="match status" value="1"/>
</dbReference>
<comment type="caution">
    <text evidence="2">The sequence shown here is derived from an EMBL/GenBank/DDBJ whole genome shotgun (WGS) entry which is preliminary data.</text>
</comment>
<dbReference type="Pfam" id="PF00535">
    <property type="entry name" value="Glycos_transf_2"/>
    <property type="match status" value="1"/>
</dbReference>
<dbReference type="EC" id="2.4.-.-" evidence="2"/>
<proteinExistence type="predicted"/>
<dbReference type="RefSeq" id="WP_273306545.1">
    <property type="nucleotide sequence ID" value="NZ_CAMLUE010000020.1"/>
</dbReference>